<name>T2JYV6_CROWT</name>
<proteinExistence type="predicted"/>
<sequence>MAIIYVKSGSTGNGSSWNSAFGTFKVRSLLHKQGIKFGLLRGLIPQPQDSIAILLFL</sequence>
<dbReference type="AlphaFoldDB" id="T2JYV6"/>
<accession>T2JYV6</accession>
<gene>
    <name evidence="1" type="ORF">CWATWH0402_1991</name>
</gene>
<evidence type="ECO:0000313" key="2">
    <source>
        <dbReference type="Proteomes" id="UP000018130"/>
    </source>
</evidence>
<comment type="caution">
    <text evidence="1">The sequence shown here is derived from an EMBL/GenBank/DDBJ whole genome shotgun (WGS) entry which is preliminary data.</text>
</comment>
<dbReference type="Proteomes" id="UP000018130">
    <property type="component" value="Unassembled WGS sequence"/>
</dbReference>
<reference evidence="1 2" key="1">
    <citation type="submission" date="2013-01" db="EMBL/GenBank/DDBJ databases">
        <authorList>
            <person name="Bench S."/>
        </authorList>
    </citation>
    <scope>NUCLEOTIDE SEQUENCE [LARGE SCALE GENOMIC DNA]</scope>
    <source>
        <strain evidence="1 2">WH 0402</strain>
    </source>
</reference>
<protein>
    <submittedName>
        <fullName evidence="1">Uncharacterized protein</fullName>
    </submittedName>
</protein>
<dbReference type="EMBL" id="CAQN01001200">
    <property type="protein sequence ID" value="CCQ70425.1"/>
    <property type="molecule type" value="Genomic_DNA"/>
</dbReference>
<reference evidence="1 2" key="2">
    <citation type="submission" date="2013-09" db="EMBL/GenBank/DDBJ databases">
        <title>Whole genome comparison of six Crocosphaera watsonii strains with differing phenotypes.</title>
        <authorList>
            <person name="Bench S.R."/>
            <person name="Heller P."/>
            <person name="Frank I."/>
            <person name="Arciniega M."/>
            <person name="Shilova I.N."/>
            <person name="Zehr J.P."/>
        </authorList>
    </citation>
    <scope>NUCLEOTIDE SEQUENCE [LARGE SCALE GENOMIC DNA]</scope>
    <source>
        <strain evidence="1 2">WH 0402</strain>
    </source>
</reference>
<evidence type="ECO:0000313" key="1">
    <source>
        <dbReference type="EMBL" id="CCQ70425.1"/>
    </source>
</evidence>
<organism evidence="1 2">
    <name type="scientific">Crocosphaera watsonii WH 0402</name>
    <dbReference type="NCBI Taxonomy" id="1284629"/>
    <lineage>
        <taxon>Bacteria</taxon>
        <taxon>Bacillati</taxon>
        <taxon>Cyanobacteriota</taxon>
        <taxon>Cyanophyceae</taxon>
        <taxon>Oscillatoriophycideae</taxon>
        <taxon>Chroococcales</taxon>
        <taxon>Aphanothecaceae</taxon>
        <taxon>Crocosphaera</taxon>
    </lineage>
</organism>